<reference evidence="2 3" key="1">
    <citation type="submission" date="2023-01" db="EMBL/GenBank/DDBJ databases">
        <title>Psychroserpens ponticola sp. nov., isolated from seawater.</title>
        <authorList>
            <person name="Kristyanto S."/>
            <person name="Jung J."/>
            <person name="Kim J.M."/>
            <person name="Jeon C.O."/>
        </authorList>
    </citation>
    <scope>NUCLEOTIDE SEQUENCE [LARGE SCALE GENOMIC DNA]</scope>
    <source>
        <strain evidence="2 3">MSW6</strain>
    </source>
</reference>
<accession>A0ABY7S2Q5</accession>
<dbReference type="SUPFAM" id="SSF53448">
    <property type="entry name" value="Nucleotide-diphospho-sugar transferases"/>
    <property type="match status" value="1"/>
</dbReference>
<dbReference type="PANTHER" id="PTHR22916">
    <property type="entry name" value="GLYCOSYLTRANSFERASE"/>
    <property type="match status" value="1"/>
</dbReference>
<gene>
    <name evidence="2" type="ORF">MUN68_004425</name>
</gene>
<evidence type="ECO:0000313" key="3">
    <source>
        <dbReference type="Proteomes" id="UP001202717"/>
    </source>
</evidence>
<keyword evidence="3" id="KW-1185">Reference proteome</keyword>
<dbReference type="Pfam" id="PF00535">
    <property type="entry name" value="Glycos_transf_2"/>
    <property type="match status" value="1"/>
</dbReference>
<name>A0ABY7S2Q5_9FLAO</name>
<dbReference type="EMBL" id="CP116221">
    <property type="protein sequence ID" value="WCO02746.1"/>
    <property type="molecule type" value="Genomic_DNA"/>
</dbReference>
<dbReference type="InterPro" id="IPR029044">
    <property type="entry name" value="Nucleotide-diphossugar_trans"/>
</dbReference>
<dbReference type="PANTHER" id="PTHR22916:SF69">
    <property type="entry name" value="BIFUNCTIONAL GLYCOSYLTRANSFERASE PGTA"/>
    <property type="match status" value="1"/>
</dbReference>
<dbReference type="InterPro" id="IPR001173">
    <property type="entry name" value="Glyco_trans_2-like"/>
</dbReference>
<dbReference type="RefSeq" id="WP_249997157.1">
    <property type="nucleotide sequence ID" value="NZ_CP116221.1"/>
</dbReference>
<sequence>MSKPVISILTPFKNSSIFLPECLESIIQQTYRDWELLIVDDNSTDNSYAVVNQFVQKDSRIKLFKNSDTGIINALRLAFDKSSGTYVTRMDSDDLMHPEKLAIMLNDLQTHGKKHMALGLVKYFSETGIGNGYAKYESWLNTLTKNGTNYSDIYKECVIPSPCWMLHREDLIACDAFNPERYPEDYDLAFRCYKNNIKCIPSNSLLHYWRDYSTRASRTDSNYADNHFLSIKLHYFLELNYNALRPLTVWGAGQKGKTTAKLLQKAGVDFIWICDNPKKIGKHIYDVKLYNFEHLKTLRNPQSIITVANSKEQEIIKLYLESINMAVMNDYIFFC</sequence>
<protein>
    <submittedName>
        <fullName evidence="2">Glycosyltransferase family 2 protein</fullName>
    </submittedName>
</protein>
<dbReference type="CDD" id="cd00761">
    <property type="entry name" value="Glyco_tranf_GTA_type"/>
    <property type="match status" value="1"/>
</dbReference>
<dbReference type="Gene3D" id="3.90.550.10">
    <property type="entry name" value="Spore Coat Polysaccharide Biosynthesis Protein SpsA, Chain A"/>
    <property type="match status" value="1"/>
</dbReference>
<organism evidence="2 3">
    <name type="scientific">Psychroserpens ponticola</name>
    <dbReference type="NCBI Taxonomy" id="2932268"/>
    <lineage>
        <taxon>Bacteria</taxon>
        <taxon>Pseudomonadati</taxon>
        <taxon>Bacteroidota</taxon>
        <taxon>Flavobacteriia</taxon>
        <taxon>Flavobacteriales</taxon>
        <taxon>Flavobacteriaceae</taxon>
        <taxon>Psychroserpens</taxon>
    </lineage>
</organism>
<evidence type="ECO:0000313" key="2">
    <source>
        <dbReference type="EMBL" id="WCO02746.1"/>
    </source>
</evidence>
<proteinExistence type="predicted"/>
<evidence type="ECO:0000259" key="1">
    <source>
        <dbReference type="Pfam" id="PF00535"/>
    </source>
</evidence>
<feature type="domain" description="Glycosyltransferase 2-like" evidence="1">
    <location>
        <begin position="7"/>
        <end position="171"/>
    </location>
</feature>
<dbReference type="Proteomes" id="UP001202717">
    <property type="component" value="Chromosome"/>
</dbReference>